<keyword evidence="2" id="KW-1185">Reference proteome</keyword>
<accession>A0A1G5BTZ5</accession>
<protein>
    <submittedName>
        <fullName evidence="1">Uncharacterized protein</fullName>
    </submittedName>
</protein>
<dbReference type="EMBL" id="FMVT01000001">
    <property type="protein sequence ID" value="SCX93524.1"/>
    <property type="molecule type" value="Genomic_DNA"/>
</dbReference>
<evidence type="ECO:0000313" key="1">
    <source>
        <dbReference type="EMBL" id="SCX93524.1"/>
    </source>
</evidence>
<gene>
    <name evidence="1" type="ORF">SAMN05660710_00273</name>
</gene>
<name>A0A1G5BTZ5_9RHOB</name>
<dbReference type="Proteomes" id="UP000199502">
    <property type="component" value="Unassembled WGS sequence"/>
</dbReference>
<sequence>MSDGFDQVMRLQSARATEWLRLRLEELPAPLTPDHPVLPALAEALGVARILSGLAGRPAPAELLLRRNLDAAVLRAASLAVLAGRGTACEQGIVAHGDSLAPSDPLHHLAAAALAADHAVPLHLRLAAAPGTGPVAEAEAALAAPLPVRVTLPDIAGRARLVAALWLGRSATARRRGGIRLHQRLEAEAGMATDLGCTETMALCALGLGALGDFVRLRDHAAALCARQAPDGSFTRRGDGPAEQSLAEGIGPTMAVLAALHLAVLRRWRAPSPAPHSARPLHDCLSLAAAAVARRVLAAPPEGWTRLRAAAVLGRASGADWFARLAPPRLALGRRQLARLSEIAFRDAMTALRLRRHLRDVPRGVAPRLDWLAGRPVTLQPLPAVLAWNWAQDAADGRTAAFLTGCRAVFGHTAPAPGARCTQMALRLAGAAYARATDDSVPLPAALAALERLILLAAVIEGEAPMRAAA</sequence>
<dbReference type="AlphaFoldDB" id="A0A1G5BTZ5"/>
<reference evidence="1 2" key="1">
    <citation type="submission" date="2016-10" db="EMBL/GenBank/DDBJ databases">
        <authorList>
            <person name="de Groot N.N."/>
        </authorList>
    </citation>
    <scope>NUCLEOTIDE SEQUENCE [LARGE SCALE GENOMIC DNA]</scope>
    <source>
        <strain evidence="1 2">CGMCC 1.8925</strain>
    </source>
</reference>
<evidence type="ECO:0000313" key="2">
    <source>
        <dbReference type="Proteomes" id="UP000199502"/>
    </source>
</evidence>
<proteinExistence type="predicted"/>
<dbReference type="RefSeq" id="WP_090739711.1">
    <property type="nucleotide sequence ID" value="NZ_FMVT01000001.1"/>
</dbReference>
<organism evidence="1 2">
    <name type="scientific">Paracoccus tibetensis</name>
    <dbReference type="NCBI Taxonomy" id="336292"/>
    <lineage>
        <taxon>Bacteria</taxon>
        <taxon>Pseudomonadati</taxon>
        <taxon>Pseudomonadota</taxon>
        <taxon>Alphaproteobacteria</taxon>
        <taxon>Rhodobacterales</taxon>
        <taxon>Paracoccaceae</taxon>
        <taxon>Paracoccus</taxon>
    </lineage>
</organism>
<dbReference type="OrthoDB" id="7771033at2"/>